<protein>
    <recommendedName>
        <fullName evidence="3">WD40 repeat domain-containing protein</fullName>
    </recommendedName>
</protein>
<proteinExistence type="predicted"/>
<evidence type="ECO:0000313" key="2">
    <source>
        <dbReference type="Proteomes" id="UP000618754"/>
    </source>
</evidence>
<reference evidence="1 2" key="1">
    <citation type="submission" date="2020-09" db="EMBL/GenBank/DDBJ databases">
        <title>Novel species of Mucilaginibacter isolated from a glacier on the Tibetan Plateau.</title>
        <authorList>
            <person name="Liu Q."/>
            <person name="Xin Y.-H."/>
        </authorList>
    </citation>
    <scope>NUCLEOTIDE SEQUENCE [LARGE SCALE GENOMIC DNA]</scope>
    <source>
        <strain evidence="1 2">CGMCC 1.13878</strain>
    </source>
</reference>
<dbReference type="SUPFAM" id="SSF50965">
    <property type="entry name" value="Galactose oxidase, central domain"/>
    <property type="match status" value="1"/>
</dbReference>
<organism evidence="1 2">
    <name type="scientific">Mucilaginibacter rigui</name>
    <dbReference type="NCBI Taxonomy" id="534635"/>
    <lineage>
        <taxon>Bacteria</taxon>
        <taxon>Pseudomonadati</taxon>
        <taxon>Bacteroidota</taxon>
        <taxon>Sphingobacteriia</taxon>
        <taxon>Sphingobacteriales</taxon>
        <taxon>Sphingobacteriaceae</taxon>
        <taxon>Mucilaginibacter</taxon>
    </lineage>
</organism>
<accession>A0ABR7WZI5</accession>
<sequence>MKRQIITANFIQTICWEGDLIVDWSSGRKYSLDGKEKQFGVHWGWGDSVINSSDGKYIFIYKKLGTKGLIIKNGELLREINRPYYCSNAFEFPAAFITVENRTYLIHCPIAYNQLDFEDVETGEIITNIDNRKPIDRFHSRLEISPDGRWLMSKGWVWHPLDMIMVFDIKKCLVNPQLLDEPRLYPNVNVEVCTASFVDENIVVIGSSDVVLDEEEVGDLPPKHICLWNLRTDKLSKPVAIKENFGNLFAINSNCAWDLFDFPKIINLNTGEIIEQNEEINSGKQNSSIIDNTDSFPSIIFNKKTGQIAIKANEKIELLTPGDHPV</sequence>
<dbReference type="InterPro" id="IPR011043">
    <property type="entry name" value="Gal_Oxase/kelch_b-propeller"/>
</dbReference>
<evidence type="ECO:0008006" key="3">
    <source>
        <dbReference type="Google" id="ProtNLM"/>
    </source>
</evidence>
<gene>
    <name evidence="1" type="ORF">IDJ75_00145</name>
</gene>
<evidence type="ECO:0000313" key="1">
    <source>
        <dbReference type="EMBL" id="MBD1383671.1"/>
    </source>
</evidence>
<dbReference type="EMBL" id="JACWMW010000001">
    <property type="protein sequence ID" value="MBD1383671.1"/>
    <property type="molecule type" value="Genomic_DNA"/>
</dbReference>
<keyword evidence="2" id="KW-1185">Reference proteome</keyword>
<dbReference type="Proteomes" id="UP000618754">
    <property type="component" value="Unassembled WGS sequence"/>
</dbReference>
<dbReference type="RefSeq" id="WP_191173600.1">
    <property type="nucleotide sequence ID" value="NZ_JACWMW010000001.1"/>
</dbReference>
<comment type="caution">
    <text evidence="1">The sequence shown here is derived from an EMBL/GenBank/DDBJ whole genome shotgun (WGS) entry which is preliminary data.</text>
</comment>
<name>A0ABR7WZI5_9SPHI</name>